<dbReference type="PANTHER" id="PTHR46535:SF1">
    <property type="entry name" value="NEDD4-BINDING PROTEIN 2"/>
    <property type="match status" value="1"/>
</dbReference>
<protein>
    <recommendedName>
        <fullName evidence="2">Smr domain-containing protein</fullName>
    </recommendedName>
</protein>
<name>A0AAJ0CXW3_9HYPO</name>
<feature type="domain" description="Smr" evidence="2">
    <location>
        <begin position="451"/>
        <end position="535"/>
    </location>
</feature>
<dbReference type="InterPro" id="IPR002625">
    <property type="entry name" value="Smr_dom"/>
</dbReference>
<dbReference type="SUPFAM" id="SSF160443">
    <property type="entry name" value="SMR domain-like"/>
    <property type="match status" value="1"/>
</dbReference>
<feature type="compositionally biased region" description="Low complexity" evidence="1">
    <location>
        <begin position="85"/>
        <end position="98"/>
    </location>
</feature>
<dbReference type="SMART" id="SM00463">
    <property type="entry name" value="SMR"/>
    <property type="match status" value="1"/>
</dbReference>
<dbReference type="InterPro" id="IPR058864">
    <property type="entry name" value="UBA_10"/>
</dbReference>
<feature type="compositionally biased region" description="Polar residues" evidence="1">
    <location>
        <begin position="215"/>
        <end position="224"/>
    </location>
</feature>
<evidence type="ECO:0000256" key="1">
    <source>
        <dbReference type="SAM" id="MobiDB-lite"/>
    </source>
</evidence>
<dbReference type="GO" id="GO:0004519">
    <property type="term" value="F:endonuclease activity"/>
    <property type="evidence" value="ECO:0007669"/>
    <property type="project" value="TreeGrafter"/>
</dbReference>
<organism evidence="3 4">
    <name type="scientific">Conoideocrella luteorostrata</name>
    <dbReference type="NCBI Taxonomy" id="1105319"/>
    <lineage>
        <taxon>Eukaryota</taxon>
        <taxon>Fungi</taxon>
        <taxon>Dikarya</taxon>
        <taxon>Ascomycota</taxon>
        <taxon>Pezizomycotina</taxon>
        <taxon>Sordariomycetes</taxon>
        <taxon>Hypocreomycetidae</taxon>
        <taxon>Hypocreales</taxon>
        <taxon>Clavicipitaceae</taxon>
        <taxon>Conoideocrella</taxon>
    </lineage>
</organism>
<dbReference type="Proteomes" id="UP001251528">
    <property type="component" value="Unassembled WGS sequence"/>
</dbReference>
<dbReference type="InterPro" id="IPR036063">
    <property type="entry name" value="Smr_dom_sf"/>
</dbReference>
<accession>A0AAJ0CXW3</accession>
<feature type="region of interest" description="Disordered" evidence="1">
    <location>
        <begin position="194"/>
        <end position="224"/>
    </location>
</feature>
<dbReference type="Gene3D" id="3.30.1370.110">
    <property type="match status" value="1"/>
</dbReference>
<feature type="compositionally biased region" description="Polar residues" evidence="1">
    <location>
        <begin position="102"/>
        <end position="112"/>
    </location>
</feature>
<evidence type="ECO:0000313" key="4">
    <source>
        <dbReference type="Proteomes" id="UP001251528"/>
    </source>
</evidence>
<dbReference type="CDD" id="cd14279">
    <property type="entry name" value="CUE"/>
    <property type="match status" value="1"/>
</dbReference>
<dbReference type="Pfam" id="PF26286">
    <property type="entry name" value="UBA_10"/>
    <property type="match status" value="1"/>
</dbReference>
<comment type="caution">
    <text evidence="3">The sequence shown here is derived from an EMBL/GenBank/DDBJ whole genome shotgun (WGS) entry which is preliminary data.</text>
</comment>
<evidence type="ECO:0000259" key="2">
    <source>
        <dbReference type="PROSITE" id="PS50828"/>
    </source>
</evidence>
<dbReference type="EMBL" id="JASWJB010000009">
    <property type="protein sequence ID" value="KAK2612977.1"/>
    <property type="molecule type" value="Genomic_DNA"/>
</dbReference>
<dbReference type="GO" id="GO:0005634">
    <property type="term" value="C:nucleus"/>
    <property type="evidence" value="ECO:0007669"/>
    <property type="project" value="TreeGrafter"/>
</dbReference>
<dbReference type="AlphaFoldDB" id="A0AAJ0CXW3"/>
<sequence length="535" mass="58448">MADSSEPDLLQGLVDSFHTLLDEALIVAIAGDYHLRDPAAYKQAQTTLQDLAQSVPSEEASGFNSSGIPLVPEEDAQNSHHGRPATSTTSASHQTSQAYLTDKSSTDTSSYVPDSPGGIPRLTSFNKDSEEDKFLLLQSMFAELKEYDVRYSLKKANGDFQVALDDLLNVQYLQSTGQQVKGVDGFFVPDTATAKGKRKKKGKNGKKAAVADTDPSINGTSTPQMSLEVHAPDEIEYIAERFGIRSDEVSPIYNKNQGSKGATVVELLNQYISHGIETQDEGGKEAAETLARKYRHVPEKFMPTVVHVAGAIPQFADDIAALLNRHFGKQQKRQKMDLTYRLTPLPQEEIEGDAPSSGSKVLQPYLTAKSATPVTKSYEEAMSRANTYNQARRDATSSAAQMHRRGTSSPLYRAAASYYTDRAREQARYAQGATSTAADILVDQQSTNASIDLHGVLVHDGVRIARQKVRDWWQGLGEMRAQKLREQGGFTVITGLGRHSAGGVSYLRQAVAAALLQDGWKMTVETGKFIVTGRR</sequence>
<feature type="compositionally biased region" description="Polar residues" evidence="1">
    <location>
        <begin position="54"/>
        <end position="67"/>
    </location>
</feature>
<gene>
    <name evidence="3" type="ORF">QQS21_000906</name>
</gene>
<keyword evidence="4" id="KW-1185">Reference proteome</keyword>
<proteinExistence type="predicted"/>
<dbReference type="PANTHER" id="PTHR46535">
    <property type="entry name" value="NEDD4-BINDING PROTEIN 2"/>
    <property type="match status" value="1"/>
</dbReference>
<reference evidence="3" key="1">
    <citation type="submission" date="2023-06" db="EMBL/GenBank/DDBJ databases">
        <title>Conoideocrella luteorostrata (Hypocreales: Clavicipitaceae), a potential biocontrol fungus for elongate hemlock scale in United States Christmas tree production areas.</title>
        <authorList>
            <person name="Barrett H."/>
            <person name="Lovett B."/>
            <person name="Macias A.M."/>
            <person name="Stajich J.E."/>
            <person name="Kasson M.T."/>
        </authorList>
    </citation>
    <scope>NUCLEOTIDE SEQUENCE</scope>
    <source>
        <strain evidence="3">ARSEF 14590</strain>
    </source>
</reference>
<feature type="compositionally biased region" description="Basic residues" evidence="1">
    <location>
        <begin position="195"/>
        <end position="206"/>
    </location>
</feature>
<feature type="region of interest" description="Disordered" evidence="1">
    <location>
        <begin position="54"/>
        <end position="125"/>
    </location>
</feature>
<evidence type="ECO:0000313" key="3">
    <source>
        <dbReference type="EMBL" id="KAK2612977.1"/>
    </source>
</evidence>
<dbReference type="PROSITE" id="PS50828">
    <property type="entry name" value="SMR"/>
    <property type="match status" value="1"/>
</dbReference>
<dbReference type="InterPro" id="IPR052772">
    <property type="entry name" value="Endo/PolyKinase_Domain-Protein"/>
</dbReference>